<keyword evidence="11" id="KW-0539">Nucleus</keyword>
<dbReference type="GO" id="GO:0003678">
    <property type="term" value="F:DNA helicase activity"/>
    <property type="evidence" value="ECO:0007669"/>
    <property type="project" value="InterPro"/>
</dbReference>
<evidence type="ECO:0000313" key="16">
    <source>
        <dbReference type="Proteomes" id="UP001153620"/>
    </source>
</evidence>
<dbReference type="InterPro" id="IPR016194">
    <property type="entry name" value="SPOC-like_C_dom_sf"/>
</dbReference>
<evidence type="ECO:0000256" key="1">
    <source>
        <dbReference type="ARBA" id="ARBA00004123"/>
    </source>
</evidence>
<dbReference type="OrthoDB" id="3249161at2759"/>
<feature type="domain" description="Ku" evidence="13">
    <location>
        <begin position="324"/>
        <end position="467"/>
    </location>
</feature>
<dbReference type="InterPro" id="IPR036465">
    <property type="entry name" value="vWFA_dom_sf"/>
</dbReference>
<comment type="subcellular location">
    <subcellularLocation>
        <location evidence="1">Nucleus</location>
    </subcellularLocation>
</comment>
<sequence>MSLNYSFDQNYDSDDEDNDQKFVYDGKDIVLFVIDVSKSMFEKVVDTDTEEKTSPFDVTLSALDLAFREKVRRSVKDLNGIIFFNTEKSPDPKDAMDSSIIAPSNCAVFLPLHKVEADSIRYIKNTRESDDFNDFDNRYGHSNKAKISDVLWLCNSVVSHCGSKVHSLTVFWITDNPTPHEINTVHYNEAMEKAKDLQYLEMHFELCPMLRDLDIEEFYTELMSKVMNTEIDALDPTFTFDVQTLKTKFMLHDPRCRALSYLNVEISDKAQFGVGIYSQLSVTKEPKPVFVDRKSKEIIRSHRNFKFGKIEETENDIEAEINFDQKLTADKSVKYLEIGGKKVKFTPLEVYEMKQVMLPKIKILGFKPTESFNPITHKRRCYFIYPTDKHIKNSTKMFRTLWETCLKFNKIAYCAFSMRYKSYPELAVMIPVQENEDLYTNDGFLLEFLPYTEDIRDVSKYIVKETDDEEQIDKAMASVMSKLTVNYDPMYFRNPIIAKIYNFLEEMEFDEEPQVFDDPTMPDTDLQERRIASYVKILEELYDGFDDAPTTKRKAAKSSDGPPAKKNAPADINFDLVHELCKKNDTKNLTNDTLKEYLKSKNVTGLSKLKKSDLIQLVANNP</sequence>
<dbReference type="GO" id="GO:0000723">
    <property type="term" value="P:telomere maintenance"/>
    <property type="evidence" value="ECO:0007669"/>
    <property type="project" value="InterPro"/>
</dbReference>
<evidence type="ECO:0000259" key="13">
    <source>
        <dbReference type="SMART" id="SM00559"/>
    </source>
</evidence>
<dbReference type="SMART" id="SM00559">
    <property type="entry name" value="Ku78"/>
    <property type="match status" value="1"/>
</dbReference>
<keyword evidence="6" id="KW-0347">Helicase</keyword>
<evidence type="ECO:0000256" key="3">
    <source>
        <dbReference type="ARBA" id="ARBA00022741"/>
    </source>
</evidence>
<reference evidence="15" key="2">
    <citation type="submission" date="2022-10" db="EMBL/GenBank/DDBJ databases">
        <authorList>
            <consortium name="ENA_rothamsted_submissions"/>
            <consortium name="culmorum"/>
            <person name="King R."/>
        </authorList>
    </citation>
    <scope>NUCLEOTIDE SEQUENCE</scope>
</reference>
<dbReference type="Gene3D" id="1.10.1600.10">
    <property type="match status" value="1"/>
</dbReference>
<evidence type="ECO:0000256" key="12">
    <source>
        <dbReference type="SAM" id="MobiDB-lite"/>
    </source>
</evidence>
<dbReference type="GO" id="GO:0042162">
    <property type="term" value="F:telomeric DNA binding"/>
    <property type="evidence" value="ECO:0007669"/>
    <property type="project" value="InterPro"/>
</dbReference>
<dbReference type="EMBL" id="OU895879">
    <property type="protein sequence ID" value="CAG9809721.1"/>
    <property type="molecule type" value="Genomic_DNA"/>
</dbReference>
<dbReference type="Pfam" id="PF03731">
    <property type="entry name" value="Ku_N"/>
    <property type="match status" value="1"/>
</dbReference>
<dbReference type="Gene3D" id="4.10.970.10">
    <property type="entry name" value="Ku70, bridge and pillars"/>
    <property type="match status" value="1"/>
</dbReference>
<organism evidence="15 16">
    <name type="scientific">Chironomus riparius</name>
    <dbReference type="NCBI Taxonomy" id="315576"/>
    <lineage>
        <taxon>Eukaryota</taxon>
        <taxon>Metazoa</taxon>
        <taxon>Ecdysozoa</taxon>
        <taxon>Arthropoda</taxon>
        <taxon>Hexapoda</taxon>
        <taxon>Insecta</taxon>
        <taxon>Pterygota</taxon>
        <taxon>Neoptera</taxon>
        <taxon>Endopterygota</taxon>
        <taxon>Diptera</taxon>
        <taxon>Nematocera</taxon>
        <taxon>Chironomoidea</taxon>
        <taxon>Chironomidae</taxon>
        <taxon>Chironominae</taxon>
        <taxon>Chironomus</taxon>
    </lineage>
</organism>
<dbReference type="InterPro" id="IPR006165">
    <property type="entry name" value="Ku70"/>
</dbReference>
<dbReference type="GO" id="GO:0016787">
    <property type="term" value="F:hydrolase activity"/>
    <property type="evidence" value="ECO:0007669"/>
    <property type="project" value="UniProtKB-KW"/>
</dbReference>
<keyword evidence="16" id="KW-1185">Reference proteome</keyword>
<dbReference type="Gene3D" id="2.40.290.10">
    <property type="match status" value="1"/>
</dbReference>
<evidence type="ECO:0000256" key="6">
    <source>
        <dbReference type="ARBA" id="ARBA00022806"/>
    </source>
</evidence>
<proteinExistence type="inferred from homology"/>
<keyword evidence="4" id="KW-0227">DNA damage</keyword>
<dbReference type="InterPro" id="IPR006164">
    <property type="entry name" value="DNA_bd_Ku70/Ku80"/>
</dbReference>
<dbReference type="GO" id="GO:0003684">
    <property type="term" value="F:damaged DNA binding"/>
    <property type="evidence" value="ECO:0007669"/>
    <property type="project" value="InterPro"/>
</dbReference>
<reference evidence="15" key="1">
    <citation type="submission" date="2022-01" db="EMBL/GenBank/DDBJ databases">
        <authorList>
            <person name="King R."/>
        </authorList>
    </citation>
    <scope>NUCLEOTIDE SEQUENCE</scope>
</reference>
<evidence type="ECO:0000256" key="9">
    <source>
        <dbReference type="ARBA" id="ARBA00023172"/>
    </source>
</evidence>
<dbReference type="PANTHER" id="PTHR12604">
    <property type="entry name" value="KU AUTOANTIGEN DNA HELICASE"/>
    <property type="match status" value="1"/>
</dbReference>
<dbReference type="SUPFAM" id="SSF100939">
    <property type="entry name" value="SPOC domain-like"/>
    <property type="match status" value="1"/>
</dbReference>
<dbReference type="InterPro" id="IPR027388">
    <property type="entry name" value="Ku70_bridge/pillars_dom_sf"/>
</dbReference>
<dbReference type="CDD" id="cd00788">
    <property type="entry name" value="KU70"/>
    <property type="match status" value="1"/>
</dbReference>
<dbReference type="SUPFAM" id="SSF53300">
    <property type="entry name" value="vWA-like"/>
    <property type="match status" value="1"/>
</dbReference>
<name>A0A9N9WXP9_9DIPT</name>
<dbReference type="GO" id="GO:0043564">
    <property type="term" value="C:Ku70:Ku80 complex"/>
    <property type="evidence" value="ECO:0007669"/>
    <property type="project" value="InterPro"/>
</dbReference>
<gene>
    <name evidence="14" type="ORF">CHIRRI_LOCUS12541</name>
    <name evidence="15" type="ORF">CHIRRI_LOCUS12543</name>
</gene>
<keyword evidence="8" id="KW-0238">DNA-binding</keyword>
<evidence type="ECO:0000256" key="8">
    <source>
        <dbReference type="ARBA" id="ARBA00023125"/>
    </source>
</evidence>
<protein>
    <recommendedName>
        <fullName evidence="13">Ku domain-containing protein</fullName>
    </recommendedName>
</protein>
<dbReference type="PANTHER" id="PTHR12604:SF2">
    <property type="entry name" value="X-RAY REPAIR CROSS-COMPLEMENTING PROTEIN 6"/>
    <property type="match status" value="1"/>
</dbReference>
<dbReference type="GO" id="GO:0005524">
    <property type="term" value="F:ATP binding"/>
    <property type="evidence" value="ECO:0007669"/>
    <property type="project" value="UniProtKB-KW"/>
</dbReference>
<feature type="region of interest" description="Disordered" evidence="12">
    <location>
        <begin position="549"/>
        <end position="569"/>
    </location>
</feature>
<keyword evidence="9" id="KW-0233">DNA recombination</keyword>
<dbReference type="GO" id="GO:0006303">
    <property type="term" value="P:double-strand break repair via nonhomologous end joining"/>
    <property type="evidence" value="ECO:0007669"/>
    <property type="project" value="InterPro"/>
</dbReference>
<dbReference type="EMBL" id="OU895879">
    <property type="protein sequence ID" value="CAG9809723.1"/>
    <property type="molecule type" value="Genomic_DNA"/>
</dbReference>
<dbReference type="GO" id="GO:0006310">
    <property type="term" value="P:DNA recombination"/>
    <property type="evidence" value="ECO:0007669"/>
    <property type="project" value="UniProtKB-KW"/>
</dbReference>
<evidence type="ECO:0000256" key="10">
    <source>
        <dbReference type="ARBA" id="ARBA00023204"/>
    </source>
</evidence>
<dbReference type="NCBIfam" id="TIGR00578">
    <property type="entry name" value="ku70"/>
    <property type="match status" value="1"/>
</dbReference>
<dbReference type="AlphaFoldDB" id="A0A9N9WXP9"/>
<keyword evidence="5" id="KW-0378">Hydrolase</keyword>
<dbReference type="InterPro" id="IPR047087">
    <property type="entry name" value="KU70_core_dom"/>
</dbReference>
<evidence type="ECO:0000256" key="4">
    <source>
        <dbReference type="ARBA" id="ARBA00022763"/>
    </source>
</evidence>
<accession>A0A9N9WXP9</accession>
<evidence type="ECO:0000256" key="7">
    <source>
        <dbReference type="ARBA" id="ARBA00022840"/>
    </source>
</evidence>
<dbReference type="Pfam" id="PF03730">
    <property type="entry name" value="Ku_C"/>
    <property type="match status" value="1"/>
</dbReference>
<evidence type="ECO:0000256" key="2">
    <source>
        <dbReference type="ARBA" id="ARBA00005240"/>
    </source>
</evidence>
<dbReference type="Pfam" id="PF02735">
    <property type="entry name" value="Ku"/>
    <property type="match status" value="1"/>
</dbReference>
<keyword evidence="3" id="KW-0547">Nucleotide-binding</keyword>
<evidence type="ECO:0000313" key="15">
    <source>
        <dbReference type="EMBL" id="CAG9809723.1"/>
    </source>
</evidence>
<dbReference type="Proteomes" id="UP001153620">
    <property type="component" value="Chromosome 3"/>
</dbReference>
<evidence type="ECO:0000256" key="5">
    <source>
        <dbReference type="ARBA" id="ARBA00022801"/>
    </source>
</evidence>
<evidence type="ECO:0000313" key="14">
    <source>
        <dbReference type="EMBL" id="CAG9809721.1"/>
    </source>
</evidence>
<dbReference type="InterPro" id="IPR005161">
    <property type="entry name" value="Ku_N"/>
</dbReference>
<dbReference type="PIRSF" id="PIRSF003033">
    <property type="entry name" value="Ku70"/>
    <property type="match status" value="1"/>
</dbReference>
<comment type="similarity">
    <text evidence="2">Belongs to the ku70 family.</text>
</comment>
<dbReference type="InterPro" id="IPR005160">
    <property type="entry name" value="Ku_C"/>
</dbReference>
<keyword evidence="10" id="KW-0234">DNA repair</keyword>
<keyword evidence="7" id="KW-0067">ATP-binding</keyword>
<dbReference type="Gene3D" id="3.40.50.410">
    <property type="entry name" value="von Willebrand factor, type A domain"/>
    <property type="match status" value="1"/>
</dbReference>
<evidence type="ECO:0000256" key="11">
    <source>
        <dbReference type="ARBA" id="ARBA00023242"/>
    </source>
</evidence>
<dbReference type="GO" id="GO:0003690">
    <property type="term" value="F:double-stranded DNA binding"/>
    <property type="evidence" value="ECO:0007669"/>
    <property type="project" value="TreeGrafter"/>
</dbReference>